<gene>
    <name evidence="2" type="ORF">DT076_05555</name>
</gene>
<evidence type="ECO:0000256" key="1">
    <source>
        <dbReference type="SAM" id="Phobius"/>
    </source>
</evidence>
<feature type="transmembrane region" description="Helical" evidence="1">
    <location>
        <begin position="75"/>
        <end position="98"/>
    </location>
</feature>
<comment type="caution">
    <text evidence="2">The sequence shown here is derived from an EMBL/GenBank/DDBJ whole genome shotgun (WGS) entry which is preliminary data.</text>
</comment>
<accession>A0A367YWN8</accession>
<protein>
    <submittedName>
        <fullName evidence="2">Uncharacterized protein</fullName>
    </submittedName>
</protein>
<keyword evidence="3" id="KW-1185">Reference proteome</keyword>
<evidence type="ECO:0000313" key="2">
    <source>
        <dbReference type="EMBL" id="RCK70147.1"/>
    </source>
</evidence>
<keyword evidence="1" id="KW-0472">Membrane</keyword>
<keyword evidence="1" id="KW-0812">Transmembrane</keyword>
<feature type="transmembrane region" description="Helical" evidence="1">
    <location>
        <begin position="48"/>
        <end position="68"/>
    </location>
</feature>
<dbReference type="Proteomes" id="UP000252770">
    <property type="component" value="Unassembled WGS sequence"/>
</dbReference>
<dbReference type="EMBL" id="QOUI01000003">
    <property type="protein sequence ID" value="RCK70147.1"/>
    <property type="molecule type" value="Genomic_DNA"/>
</dbReference>
<name>A0A367YWN8_9ACTN</name>
<reference evidence="2 3" key="1">
    <citation type="submission" date="2018-07" db="EMBL/GenBank/DDBJ databases">
        <title>Desertimonas flava gen. nov. sp. nov.</title>
        <authorList>
            <person name="Liu S."/>
        </authorList>
    </citation>
    <scope>NUCLEOTIDE SEQUENCE [LARGE SCALE GENOMIC DNA]</scope>
    <source>
        <strain evidence="2 3">16Sb5-5</strain>
    </source>
</reference>
<sequence length="103" mass="11254">MRRQRWIRAAAVVVGGLSLVPAGFCFFLASLMTFGLYSWQEAELDPDIWVPILGASLSLSAGPAVMALGWHRRRWLLITLATFLLVALVSSALTWLPLLGSQG</sequence>
<keyword evidence="1" id="KW-1133">Transmembrane helix</keyword>
<organism evidence="2 3">
    <name type="scientific">Desertihabitans brevis</name>
    <dbReference type="NCBI Taxonomy" id="2268447"/>
    <lineage>
        <taxon>Bacteria</taxon>
        <taxon>Bacillati</taxon>
        <taxon>Actinomycetota</taxon>
        <taxon>Actinomycetes</taxon>
        <taxon>Propionibacteriales</taxon>
        <taxon>Propionibacteriaceae</taxon>
        <taxon>Desertihabitans</taxon>
    </lineage>
</organism>
<feature type="transmembrane region" description="Helical" evidence="1">
    <location>
        <begin position="12"/>
        <end position="36"/>
    </location>
</feature>
<proteinExistence type="predicted"/>
<dbReference type="AlphaFoldDB" id="A0A367YWN8"/>
<evidence type="ECO:0000313" key="3">
    <source>
        <dbReference type="Proteomes" id="UP000252770"/>
    </source>
</evidence>